<comment type="caution">
    <text evidence="3">The sequence shown here is derived from an EMBL/GenBank/DDBJ whole genome shotgun (WGS) entry which is preliminary data.</text>
</comment>
<sequence length="377" mass="43009">MTSQPIKVLQFICPTGFYGAERWILALARYLQPEQVQCDLAVTLESNTHDLELVKQYKKLGLKTFEVPMKNKFDLAVIDRMVELVKREGYTVIHTHGYKSDIIGVRVAKKAGIRCVVTPHGFENAKDFKLRAFIWLGCQAMKFAHVVAPLSKALCDDVLRMGVKPNKLQYIQNGVDLSEVEAQRQRENPLKSSGHAKRIGFIGQMISRKNIFDILDIFNDLAAKYPEITLSLLGDGDQRAELEAYTQNLQYKDRIEFLGFRDDRLELLQSFDLFVMTSTLEGIPRCLMEATAMGIPVAAYNIAGIDQLIQHQKSGLLATLGDKQTLTQYWENLLFDDVLATKYADVAREYVYQNYSGKRMADEYYQLFVNMENGQFD</sequence>
<keyword evidence="4" id="KW-1185">Reference proteome</keyword>
<accession>W7QTG5</accession>
<evidence type="ECO:0000259" key="1">
    <source>
        <dbReference type="Pfam" id="PF00534"/>
    </source>
</evidence>
<dbReference type="GO" id="GO:0016757">
    <property type="term" value="F:glycosyltransferase activity"/>
    <property type="evidence" value="ECO:0007669"/>
    <property type="project" value="InterPro"/>
</dbReference>
<dbReference type="PATRIC" id="fig|1328313.3.peg.983"/>
<dbReference type="Pfam" id="PF00534">
    <property type="entry name" value="Glycos_transf_1"/>
    <property type="match status" value="1"/>
</dbReference>
<proteinExistence type="predicted"/>
<evidence type="ECO:0000259" key="2">
    <source>
        <dbReference type="Pfam" id="PF13439"/>
    </source>
</evidence>
<dbReference type="PANTHER" id="PTHR45947:SF14">
    <property type="entry name" value="SLL1723 PROTEIN"/>
    <property type="match status" value="1"/>
</dbReference>
<keyword evidence="3" id="KW-0808">Transferase</keyword>
<dbReference type="AlphaFoldDB" id="W7QTG5"/>
<protein>
    <submittedName>
        <fullName evidence="3">Group 1 glycosyl transferase</fullName>
    </submittedName>
</protein>
<dbReference type="PANTHER" id="PTHR45947">
    <property type="entry name" value="SULFOQUINOVOSYL TRANSFERASE SQD2"/>
    <property type="match status" value="1"/>
</dbReference>
<dbReference type="InterPro" id="IPR028098">
    <property type="entry name" value="Glyco_trans_4-like_N"/>
</dbReference>
<dbReference type="InterPro" id="IPR001296">
    <property type="entry name" value="Glyco_trans_1"/>
</dbReference>
<feature type="domain" description="Glycosyltransferase subfamily 4-like N-terminal" evidence="2">
    <location>
        <begin position="19"/>
        <end position="178"/>
    </location>
</feature>
<dbReference type="EMBL" id="ARZY01000006">
    <property type="protein sequence ID" value="EWH11138.1"/>
    <property type="molecule type" value="Genomic_DNA"/>
</dbReference>
<dbReference type="Proteomes" id="UP000019276">
    <property type="component" value="Unassembled WGS sequence"/>
</dbReference>
<name>W7QTG5_9ALTE</name>
<dbReference type="Pfam" id="PF13439">
    <property type="entry name" value="Glyco_transf_4"/>
    <property type="match status" value="1"/>
</dbReference>
<dbReference type="eggNOG" id="COG0438">
    <property type="taxonomic scope" value="Bacteria"/>
</dbReference>
<feature type="domain" description="Glycosyl transferase family 1" evidence="1">
    <location>
        <begin position="191"/>
        <end position="348"/>
    </location>
</feature>
<dbReference type="STRING" id="1328313.DS2_04755"/>
<evidence type="ECO:0000313" key="3">
    <source>
        <dbReference type="EMBL" id="EWH11138.1"/>
    </source>
</evidence>
<organism evidence="3 4">
    <name type="scientific">Catenovulum agarivorans DS-2</name>
    <dbReference type="NCBI Taxonomy" id="1328313"/>
    <lineage>
        <taxon>Bacteria</taxon>
        <taxon>Pseudomonadati</taxon>
        <taxon>Pseudomonadota</taxon>
        <taxon>Gammaproteobacteria</taxon>
        <taxon>Alteromonadales</taxon>
        <taxon>Alteromonadaceae</taxon>
        <taxon>Catenovulum</taxon>
    </lineage>
</organism>
<dbReference type="InterPro" id="IPR050194">
    <property type="entry name" value="Glycosyltransferase_grp1"/>
</dbReference>
<dbReference type="SUPFAM" id="SSF53756">
    <property type="entry name" value="UDP-Glycosyltransferase/glycogen phosphorylase"/>
    <property type="match status" value="1"/>
</dbReference>
<reference evidence="3 4" key="1">
    <citation type="journal article" date="2014" name="Genome Announc.">
        <title>Draft Genome Sequence of the Agar-Degrading Bacterium Catenovulum sp. Strain DS-2, Isolated from Intestines of Haliotis diversicolor.</title>
        <authorList>
            <person name="Shan D."/>
            <person name="Li X."/>
            <person name="Gu Z."/>
            <person name="Wei G."/>
            <person name="Gao Z."/>
            <person name="Shao Z."/>
        </authorList>
    </citation>
    <scope>NUCLEOTIDE SEQUENCE [LARGE SCALE GENOMIC DNA]</scope>
    <source>
        <strain evidence="3 4">DS-2</strain>
    </source>
</reference>
<dbReference type="RefSeq" id="WP_035013514.1">
    <property type="nucleotide sequence ID" value="NZ_ARZY01000006.1"/>
</dbReference>
<evidence type="ECO:0000313" key="4">
    <source>
        <dbReference type="Proteomes" id="UP000019276"/>
    </source>
</evidence>
<dbReference type="Gene3D" id="3.40.50.2000">
    <property type="entry name" value="Glycogen Phosphorylase B"/>
    <property type="match status" value="2"/>
</dbReference>
<gene>
    <name evidence="3" type="ORF">DS2_04755</name>
</gene>
<dbReference type="OrthoDB" id="9768937at2"/>